<dbReference type="RefSeq" id="WP_377943251.1">
    <property type="nucleotide sequence ID" value="NZ_JBHUCX010000028.1"/>
</dbReference>
<gene>
    <name evidence="1" type="ORF">ACFSB2_11800</name>
</gene>
<comment type="caution">
    <text evidence="1">The sequence shown here is derived from an EMBL/GenBank/DDBJ whole genome shotgun (WGS) entry which is preliminary data.</text>
</comment>
<accession>A0ABW4JI30</accession>
<name>A0ABW4JI30_9BACL</name>
<sequence>MDYPKCQLVSSWRWTTGTISGTPTKGEQSTVTLAVTDALGQTATEPVTFDILQPNERAIVWNGKVQNVPAIVGNDSGTQTTFMPIWYVMQLLKTMGIDSTWNGHDWRLTTSAAVDVSNIQAGSGKTSIYLNGTLVQQVNTVADTDPSTNKPTAYMPIWYVQQILQRVGLQSSWDGTSWTVTQEQDSQSM</sequence>
<reference evidence="2" key="1">
    <citation type="journal article" date="2019" name="Int. J. Syst. Evol. Microbiol.">
        <title>The Global Catalogue of Microorganisms (GCM) 10K type strain sequencing project: providing services to taxonomists for standard genome sequencing and annotation.</title>
        <authorList>
            <consortium name="The Broad Institute Genomics Platform"/>
            <consortium name="The Broad Institute Genome Sequencing Center for Infectious Disease"/>
            <person name="Wu L."/>
            <person name="Ma J."/>
        </authorList>
    </citation>
    <scope>NUCLEOTIDE SEQUENCE [LARGE SCALE GENOMIC DNA]</scope>
    <source>
        <strain evidence="2">CGMCC 1.12286</strain>
    </source>
</reference>
<protein>
    <recommendedName>
        <fullName evidence="3">Copper amine oxidase N-terminal domain-containing protein</fullName>
    </recommendedName>
</protein>
<dbReference type="Proteomes" id="UP001597079">
    <property type="component" value="Unassembled WGS sequence"/>
</dbReference>
<dbReference type="InterPro" id="IPR013783">
    <property type="entry name" value="Ig-like_fold"/>
</dbReference>
<proteinExistence type="predicted"/>
<evidence type="ECO:0000313" key="2">
    <source>
        <dbReference type="Proteomes" id="UP001597079"/>
    </source>
</evidence>
<keyword evidence="2" id="KW-1185">Reference proteome</keyword>
<evidence type="ECO:0008006" key="3">
    <source>
        <dbReference type="Google" id="ProtNLM"/>
    </source>
</evidence>
<dbReference type="Gene3D" id="2.60.40.10">
    <property type="entry name" value="Immunoglobulins"/>
    <property type="match status" value="1"/>
</dbReference>
<organism evidence="1 2">
    <name type="scientific">Alicyclobacillus fodiniaquatilis</name>
    <dbReference type="NCBI Taxonomy" id="1661150"/>
    <lineage>
        <taxon>Bacteria</taxon>
        <taxon>Bacillati</taxon>
        <taxon>Bacillota</taxon>
        <taxon>Bacilli</taxon>
        <taxon>Bacillales</taxon>
        <taxon>Alicyclobacillaceae</taxon>
        <taxon>Alicyclobacillus</taxon>
    </lineage>
</organism>
<dbReference type="EMBL" id="JBHUCX010000028">
    <property type="protein sequence ID" value="MFD1675378.1"/>
    <property type="molecule type" value="Genomic_DNA"/>
</dbReference>
<evidence type="ECO:0000313" key="1">
    <source>
        <dbReference type="EMBL" id="MFD1675378.1"/>
    </source>
</evidence>